<feature type="transmembrane region" description="Helical" evidence="16">
    <location>
        <begin position="170"/>
        <end position="192"/>
    </location>
</feature>
<keyword evidence="8 16" id="KW-0808">Transferase</keyword>
<evidence type="ECO:0000256" key="2">
    <source>
        <dbReference type="ARBA" id="ARBA00004141"/>
    </source>
</evidence>
<sequence>MEQDEEVRHRHVPGPHGDRLSPGKHRQPITTDESDADMMNMNEDKISEITKGLPQGSDKICGLIDQILAPLPQRWRNWVVRGIFTVVMVSSFTFIVSRGSLAIMLLVFAIQFKCFQEIITIGLTVYRLYDLPWFRTLSWFFLFASNYFFFGENLIEFWSVVLRKDQFMHFLVAHHRLISFALYCLGFVWFVLSLRKGYYMRQFSLFAWTHVTLLLIVSQSFLIIQNIFQGIIWFLVPVAMIICCDIMSYVFGFFFGKTPLIKLSSKKTWEGFIGGAISTVLFGLLLSCFLMRFPFFVCPLEDYTKDNSNCSIPATFQHRDFELPRPFSVPYRIFKKDPIVQFTPFLFHTIVMGLFASILGPFGGFFASGFKRAFKIKDFGDVIPGHGGLMDRFDCQLLMGTFVNVYIHTFIKVPNPAKLVQQILFLSNEDQVQVFTSLKEQLEAAGLI</sequence>
<evidence type="ECO:0000256" key="8">
    <source>
        <dbReference type="ARBA" id="ARBA00022679"/>
    </source>
</evidence>
<dbReference type="GO" id="GO:0004605">
    <property type="term" value="F:phosphatidate cytidylyltransferase activity"/>
    <property type="evidence" value="ECO:0007669"/>
    <property type="project" value="UniProtKB-UniRule"/>
</dbReference>
<organism evidence="19 20">
    <name type="scientific">Steinernema carpocapsae</name>
    <name type="common">Entomopathogenic nematode</name>
    <dbReference type="NCBI Taxonomy" id="34508"/>
    <lineage>
        <taxon>Eukaryota</taxon>
        <taxon>Metazoa</taxon>
        <taxon>Ecdysozoa</taxon>
        <taxon>Nematoda</taxon>
        <taxon>Chromadorea</taxon>
        <taxon>Rhabditida</taxon>
        <taxon>Tylenchina</taxon>
        <taxon>Panagrolaimomorpha</taxon>
        <taxon>Strongyloidoidea</taxon>
        <taxon>Steinernematidae</taxon>
        <taxon>Steinernema</taxon>
    </lineage>
</organism>
<reference evidence="19 20" key="2">
    <citation type="journal article" date="2019" name="G3 (Bethesda)">
        <title>Hybrid Assembly of the Genome of the Entomopathogenic Nematode Steinernema carpocapsae Identifies the X-Chromosome.</title>
        <authorList>
            <person name="Serra L."/>
            <person name="Macchietto M."/>
            <person name="Macias-Munoz A."/>
            <person name="McGill C.J."/>
            <person name="Rodriguez I.M."/>
            <person name="Rodriguez B."/>
            <person name="Murad R."/>
            <person name="Mortazavi A."/>
        </authorList>
    </citation>
    <scope>NUCLEOTIDE SEQUENCE [LARGE SCALE GENOMIC DNA]</scope>
    <source>
        <strain evidence="19 20">ALL</strain>
    </source>
</reference>
<evidence type="ECO:0000256" key="3">
    <source>
        <dbReference type="ARBA" id="ARBA00005119"/>
    </source>
</evidence>
<dbReference type="GO" id="GO:0005789">
    <property type="term" value="C:endoplasmic reticulum membrane"/>
    <property type="evidence" value="ECO:0007669"/>
    <property type="project" value="TreeGrafter"/>
</dbReference>
<reference evidence="19 20" key="1">
    <citation type="journal article" date="2015" name="Genome Biol.">
        <title>Comparative genomics of Steinernema reveals deeply conserved gene regulatory networks.</title>
        <authorList>
            <person name="Dillman A.R."/>
            <person name="Macchietto M."/>
            <person name="Porter C.F."/>
            <person name="Rogers A."/>
            <person name="Williams B."/>
            <person name="Antoshechkin I."/>
            <person name="Lee M.M."/>
            <person name="Goodwin Z."/>
            <person name="Lu X."/>
            <person name="Lewis E.E."/>
            <person name="Goodrich-Blair H."/>
            <person name="Stock S.P."/>
            <person name="Adams B.J."/>
            <person name="Sternberg P.W."/>
            <person name="Mortazavi A."/>
        </authorList>
    </citation>
    <scope>NUCLEOTIDE SEQUENCE [LARGE SCALE GENOMIC DNA]</scope>
    <source>
        <strain evidence="19 20">ALL</strain>
    </source>
</reference>
<keyword evidence="11 16" id="KW-1133">Transmembrane helix</keyword>
<dbReference type="PANTHER" id="PTHR13773">
    <property type="entry name" value="PHOSPHATIDATE CYTIDYLYLTRANSFERASE"/>
    <property type="match status" value="1"/>
</dbReference>
<evidence type="ECO:0000256" key="16">
    <source>
        <dbReference type="PIRNR" id="PIRNR018269"/>
    </source>
</evidence>
<evidence type="ECO:0000313" key="20">
    <source>
        <dbReference type="Proteomes" id="UP000298663"/>
    </source>
</evidence>
<feature type="transmembrane region" description="Helical" evidence="16">
    <location>
        <begin position="230"/>
        <end position="251"/>
    </location>
</feature>
<feature type="transmembrane region" description="Helical" evidence="16">
    <location>
        <begin position="133"/>
        <end position="150"/>
    </location>
</feature>
<feature type="transmembrane region" description="Helical" evidence="16">
    <location>
        <begin position="204"/>
        <end position="224"/>
    </location>
</feature>
<evidence type="ECO:0000313" key="19">
    <source>
        <dbReference type="EMBL" id="TKR72688.1"/>
    </source>
</evidence>
<feature type="transmembrane region" description="Helical" evidence="16">
    <location>
        <begin position="272"/>
        <end position="293"/>
    </location>
</feature>
<dbReference type="PROSITE" id="PS01315">
    <property type="entry name" value="CDS"/>
    <property type="match status" value="1"/>
</dbReference>
<dbReference type="PIRSF" id="PIRSF018269">
    <property type="entry name" value="PC_trans_euk"/>
    <property type="match status" value="1"/>
</dbReference>
<comment type="catalytic activity">
    <reaction evidence="1 16 17">
        <text>a 1,2-diacyl-sn-glycero-3-phosphate + CTP + H(+) = a CDP-1,2-diacyl-sn-glycerol + diphosphate</text>
        <dbReference type="Rhea" id="RHEA:16229"/>
        <dbReference type="ChEBI" id="CHEBI:15378"/>
        <dbReference type="ChEBI" id="CHEBI:33019"/>
        <dbReference type="ChEBI" id="CHEBI:37563"/>
        <dbReference type="ChEBI" id="CHEBI:58332"/>
        <dbReference type="ChEBI" id="CHEBI:58608"/>
        <dbReference type="EC" id="2.7.7.41"/>
    </reaction>
</comment>
<evidence type="ECO:0000256" key="11">
    <source>
        <dbReference type="ARBA" id="ARBA00022989"/>
    </source>
</evidence>
<evidence type="ECO:0000256" key="10">
    <source>
        <dbReference type="ARBA" id="ARBA00022695"/>
    </source>
</evidence>
<name>A0A4U5MSR1_STECR</name>
<feature type="transmembrane region" description="Helical" evidence="16">
    <location>
        <begin position="102"/>
        <end position="126"/>
    </location>
</feature>
<accession>A0A4U5MSR1</accession>
<dbReference type="InterPro" id="IPR016720">
    <property type="entry name" value="PC_Trfase_euk"/>
</dbReference>
<dbReference type="EC" id="2.7.7.41" evidence="6 16"/>
<comment type="pathway">
    <text evidence="4">Lipid metabolism.</text>
</comment>
<keyword evidence="12 16" id="KW-0443">Lipid metabolism</keyword>
<dbReference type="Proteomes" id="UP000298663">
    <property type="component" value="Unassembled WGS sequence"/>
</dbReference>
<keyword evidence="13 16" id="KW-0472">Membrane</keyword>
<evidence type="ECO:0000256" key="4">
    <source>
        <dbReference type="ARBA" id="ARBA00005189"/>
    </source>
</evidence>
<evidence type="ECO:0000256" key="5">
    <source>
        <dbReference type="ARBA" id="ARBA00010185"/>
    </source>
</evidence>
<dbReference type="STRING" id="34508.A0A4U5MSR1"/>
<keyword evidence="10 16" id="KW-0548">Nucleotidyltransferase</keyword>
<evidence type="ECO:0000256" key="6">
    <source>
        <dbReference type="ARBA" id="ARBA00012487"/>
    </source>
</evidence>
<dbReference type="AlphaFoldDB" id="A0A4U5MSR1"/>
<dbReference type="GO" id="GO:0016024">
    <property type="term" value="P:CDP-diacylglycerol biosynthetic process"/>
    <property type="evidence" value="ECO:0007669"/>
    <property type="project" value="UniProtKB-UniRule"/>
</dbReference>
<comment type="similarity">
    <text evidence="5 16 17">Belongs to the CDS family.</text>
</comment>
<feature type="region of interest" description="Disordered" evidence="18">
    <location>
        <begin position="1"/>
        <end position="34"/>
    </location>
</feature>
<evidence type="ECO:0000256" key="1">
    <source>
        <dbReference type="ARBA" id="ARBA00001698"/>
    </source>
</evidence>
<dbReference type="EMBL" id="AZBU02000006">
    <property type="protein sequence ID" value="TKR72688.1"/>
    <property type="molecule type" value="Genomic_DNA"/>
</dbReference>
<keyword evidence="9 16" id="KW-0812">Transmembrane</keyword>
<keyword evidence="15 16" id="KW-1208">Phospholipid metabolism</keyword>
<dbReference type="OrthoDB" id="10260889at2759"/>
<dbReference type="UniPathway" id="UPA00557">
    <property type="reaction ID" value="UER00614"/>
</dbReference>
<evidence type="ECO:0000256" key="14">
    <source>
        <dbReference type="ARBA" id="ARBA00023209"/>
    </source>
</evidence>
<comment type="caution">
    <text evidence="19">The sequence shown here is derived from an EMBL/GenBank/DDBJ whole genome shotgun (WGS) entry which is preliminary data.</text>
</comment>
<dbReference type="Pfam" id="PF01148">
    <property type="entry name" value="CTP_transf_1"/>
    <property type="match status" value="1"/>
</dbReference>
<dbReference type="PANTHER" id="PTHR13773:SF8">
    <property type="entry name" value="PHOSPHATIDATE CYTIDYLYLTRANSFERASE, PHOTORECEPTOR-SPECIFIC"/>
    <property type="match status" value="1"/>
</dbReference>
<evidence type="ECO:0000256" key="7">
    <source>
        <dbReference type="ARBA" id="ARBA00022516"/>
    </source>
</evidence>
<comment type="subcellular location">
    <subcellularLocation>
        <location evidence="2">Membrane</location>
        <topology evidence="2">Multi-pass membrane protein</topology>
    </subcellularLocation>
</comment>
<proteinExistence type="inferred from homology"/>
<evidence type="ECO:0000256" key="12">
    <source>
        <dbReference type="ARBA" id="ARBA00023098"/>
    </source>
</evidence>
<evidence type="ECO:0000256" key="13">
    <source>
        <dbReference type="ARBA" id="ARBA00023136"/>
    </source>
</evidence>
<keyword evidence="20" id="KW-1185">Reference proteome</keyword>
<evidence type="ECO:0000256" key="15">
    <source>
        <dbReference type="ARBA" id="ARBA00023264"/>
    </source>
</evidence>
<evidence type="ECO:0000256" key="17">
    <source>
        <dbReference type="RuleBase" id="RU003938"/>
    </source>
</evidence>
<gene>
    <name evidence="19" type="ORF">L596_020100</name>
</gene>
<dbReference type="InterPro" id="IPR000374">
    <property type="entry name" value="PC_trans"/>
</dbReference>
<evidence type="ECO:0000256" key="18">
    <source>
        <dbReference type="SAM" id="MobiDB-lite"/>
    </source>
</evidence>
<keyword evidence="7 16" id="KW-0444">Lipid biosynthesis</keyword>
<keyword evidence="14 16" id="KW-0594">Phospholipid biosynthesis</keyword>
<evidence type="ECO:0000256" key="9">
    <source>
        <dbReference type="ARBA" id="ARBA00022692"/>
    </source>
</evidence>
<comment type="pathway">
    <text evidence="3 16 17">Phospholipid metabolism; CDP-diacylglycerol biosynthesis; CDP-diacylglycerol from sn-glycerol 3-phosphate: step 3/3.</text>
</comment>
<feature type="transmembrane region" description="Helical" evidence="16">
    <location>
        <begin position="78"/>
        <end position="96"/>
    </location>
</feature>
<protein>
    <recommendedName>
        <fullName evidence="6 16">Phosphatidate cytidylyltransferase</fullName>
        <ecNumber evidence="6 16">2.7.7.41</ecNumber>
    </recommendedName>
</protein>
<feature type="transmembrane region" description="Helical" evidence="16">
    <location>
        <begin position="345"/>
        <end position="367"/>
    </location>
</feature>